<dbReference type="AlphaFoldDB" id="A0A124GNJ3"/>
<comment type="caution">
    <text evidence="1">The sequence shown here is derived from an EMBL/GenBank/DDBJ whole genome shotgun (WGS) entry which is preliminary data.</text>
</comment>
<keyword evidence="1" id="KW-0496">Mitochondrion</keyword>
<gene>
    <name evidence="1" type="ORF">ABT39_MTgene4350</name>
</gene>
<dbReference type="EMBL" id="LKAM01000004">
    <property type="protein sequence ID" value="KUM49013.1"/>
    <property type="molecule type" value="Genomic_DNA"/>
</dbReference>
<geneLocation type="mitochondrion" evidence="1"/>
<proteinExistence type="predicted"/>
<protein>
    <submittedName>
        <fullName evidence="1">Uncharacterized protein</fullName>
    </submittedName>
</protein>
<evidence type="ECO:0000313" key="1">
    <source>
        <dbReference type="EMBL" id="KUM49013.1"/>
    </source>
</evidence>
<sequence>MFPTEDIGSQPCCFHMSLLIEPCSHRTIFIYIPKFPPYGREGTHRPNTAWIGHGASAGTGARNASLL</sequence>
<reference evidence="1" key="1">
    <citation type="journal article" date="2015" name="Genome Biol. Evol.">
        <title>Organellar Genomes of White Spruce (Picea glauca): Assembly and Annotation.</title>
        <authorList>
            <person name="Jackman S.D."/>
            <person name="Warren R.L."/>
            <person name="Gibb E.A."/>
            <person name="Vandervalk B.P."/>
            <person name="Mohamadi H."/>
            <person name="Chu J."/>
            <person name="Raymond A."/>
            <person name="Pleasance S."/>
            <person name="Coope R."/>
            <person name="Wildung M.R."/>
            <person name="Ritland C.E."/>
            <person name="Bousquet J."/>
            <person name="Jones S.J."/>
            <person name="Bohlmann J."/>
            <person name="Birol I."/>
        </authorList>
    </citation>
    <scope>NUCLEOTIDE SEQUENCE [LARGE SCALE GENOMIC DNA]</scope>
    <source>
        <tissue evidence="1">Flushing bud</tissue>
    </source>
</reference>
<accession>A0A124GNJ3</accession>
<organism evidence="1">
    <name type="scientific">Picea glauca</name>
    <name type="common">White spruce</name>
    <name type="synonym">Pinus glauca</name>
    <dbReference type="NCBI Taxonomy" id="3330"/>
    <lineage>
        <taxon>Eukaryota</taxon>
        <taxon>Viridiplantae</taxon>
        <taxon>Streptophyta</taxon>
        <taxon>Embryophyta</taxon>
        <taxon>Tracheophyta</taxon>
        <taxon>Spermatophyta</taxon>
        <taxon>Pinopsida</taxon>
        <taxon>Pinidae</taxon>
        <taxon>Conifers I</taxon>
        <taxon>Pinales</taxon>
        <taxon>Pinaceae</taxon>
        <taxon>Picea</taxon>
    </lineage>
</organism>
<name>A0A124GNJ3_PICGL</name>